<dbReference type="PROSITE" id="PS50943">
    <property type="entry name" value="HTH_CROC1"/>
    <property type="match status" value="1"/>
</dbReference>
<dbReference type="CDD" id="cd00093">
    <property type="entry name" value="HTH_XRE"/>
    <property type="match status" value="1"/>
</dbReference>
<dbReference type="Proteomes" id="UP000541583">
    <property type="component" value="Unassembled WGS sequence"/>
</dbReference>
<feature type="domain" description="HTH cro/C1-type" evidence="1">
    <location>
        <begin position="15"/>
        <end position="69"/>
    </location>
</feature>
<dbReference type="InterPro" id="IPR001387">
    <property type="entry name" value="Cro/C1-type_HTH"/>
</dbReference>
<gene>
    <name evidence="2" type="ORF">HDF23_000398</name>
</gene>
<sequence length="120" mass="13896">MENQFFEKENFGDKLKSIRVEKGLTKIELAHLSGISNVQINRYEKNTAKPSDLIIKKLSRALEMPFEDLAGITLKAKFDFDDLECSLERLKKLPEYDLIIIKEVIDRFTGNKEVKSVTFK</sequence>
<dbReference type="RefSeq" id="WP_076369890.1">
    <property type="nucleotide sequence ID" value="NZ_FTMG01000001.1"/>
</dbReference>
<dbReference type="EMBL" id="JACHCB010000001">
    <property type="protein sequence ID" value="MBB6107668.1"/>
    <property type="molecule type" value="Genomic_DNA"/>
</dbReference>
<dbReference type="Pfam" id="PF01381">
    <property type="entry name" value="HTH_3"/>
    <property type="match status" value="1"/>
</dbReference>
<comment type="caution">
    <text evidence="2">The sequence shown here is derived from an EMBL/GenBank/DDBJ whole genome shotgun (WGS) entry which is preliminary data.</text>
</comment>
<dbReference type="Gene3D" id="1.10.260.40">
    <property type="entry name" value="lambda repressor-like DNA-binding domains"/>
    <property type="match status" value="1"/>
</dbReference>
<evidence type="ECO:0000313" key="3">
    <source>
        <dbReference type="Proteomes" id="UP000541583"/>
    </source>
</evidence>
<evidence type="ECO:0000313" key="2">
    <source>
        <dbReference type="EMBL" id="MBB6107668.1"/>
    </source>
</evidence>
<proteinExistence type="predicted"/>
<dbReference type="InterPro" id="IPR010982">
    <property type="entry name" value="Lambda_DNA-bd_dom_sf"/>
</dbReference>
<keyword evidence="3" id="KW-1185">Reference proteome</keyword>
<name>A0ABR6PDH8_9SPHI</name>
<organism evidence="2 3">
    <name type="scientific">Mucilaginibacter lappiensis</name>
    <dbReference type="NCBI Taxonomy" id="354630"/>
    <lineage>
        <taxon>Bacteria</taxon>
        <taxon>Pseudomonadati</taxon>
        <taxon>Bacteroidota</taxon>
        <taxon>Sphingobacteriia</taxon>
        <taxon>Sphingobacteriales</taxon>
        <taxon>Sphingobacteriaceae</taxon>
        <taxon>Mucilaginibacter</taxon>
    </lineage>
</organism>
<reference evidence="2 3" key="1">
    <citation type="submission" date="2020-08" db="EMBL/GenBank/DDBJ databases">
        <title>Genomic Encyclopedia of Type Strains, Phase IV (KMG-V): Genome sequencing to study the core and pangenomes of soil and plant-associated prokaryotes.</title>
        <authorList>
            <person name="Whitman W."/>
        </authorList>
    </citation>
    <scope>NUCLEOTIDE SEQUENCE [LARGE SCALE GENOMIC DNA]</scope>
    <source>
        <strain evidence="2 3">ANJLi2</strain>
    </source>
</reference>
<evidence type="ECO:0000259" key="1">
    <source>
        <dbReference type="PROSITE" id="PS50943"/>
    </source>
</evidence>
<protein>
    <submittedName>
        <fullName evidence="2">Transcriptional regulator with XRE-family HTH domain</fullName>
    </submittedName>
</protein>
<dbReference type="SUPFAM" id="SSF47413">
    <property type="entry name" value="lambda repressor-like DNA-binding domains"/>
    <property type="match status" value="1"/>
</dbReference>
<dbReference type="SMART" id="SM00530">
    <property type="entry name" value="HTH_XRE"/>
    <property type="match status" value="1"/>
</dbReference>
<accession>A0ABR6PDH8</accession>